<dbReference type="RefSeq" id="WP_263541176.1">
    <property type="nucleotide sequence ID" value="NZ_JAOVZO020000020.1"/>
</dbReference>
<reference evidence="3" key="1">
    <citation type="submission" date="2023-02" db="EMBL/GenBank/DDBJ databases">
        <title>Tahibacter soli sp. nov. isolated from soil.</title>
        <authorList>
            <person name="Baek J.H."/>
            <person name="Lee J.K."/>
            <person name="Choi D.G."/>
            <person name="Jeon C.O."/>
        </authorList>
    </citation>
    <scope>NUCLEOTIDE SEQUENCE</scope>
    <source>
        <strain evidence="3">BL</strain>
    </source>
</reference>
<feature type="compositionally biased region" description="Low complexity" evidence="1">
    <location>
        <begin position="24"/>
        <end position="43"/>
    </location>
</feature>
<organism evidence="3 4">
    <name type="scientific">Tahibacter soli</name>
    <dbReference type="NCBI Taxonomy" id="2983605"/>
    <lineage>
        <taxon>Bacteria</taxon>
        <taxon>Pseudomonadati</taxon>
        <taxon>Pseudomonadota</taxon>
        <taxon>Gammaproteobacteria</taxon>
        <taxon>Lysobacterales</taxon>
        <taxon>Rhodanobacteraceae</taxon>
        <taxon>Tahibacter</taxon>
    </lineage>
</organism>
<feature type="region of interest" description="Disordered" evidence="1">
    <location>
        <begin position="24"/>
        <end position="46"/>
    </location>
</feature>
<evidence type="ECO:0000256" key="2">
    <source>
        <dbReference type="SAM" id="SignalP"/>
    </source>
</evidence>
<sequence>MRSKTLMFLAVALIGAATAGGYATAQSTATDPTTTATDPGAGTMRPHRSRFARNAAMANDPVHAVKRNMIQLERLYLLDGRAKDVPALYQDLLSRTQNADLRSFAYARIARQQARPTNPSQVIATVKQALDENLSRVQ</sequence>
<dbReference type="AlphaFoldDB" id="A0A9X3YRD7"/>
<protein>
    <submittedName>
        <fullName evidence="3">Uncharacterized protein</fullName>
    </submittedName>
</protein>
<evidence type="ECO:0000313" key="4">
    <source>
        <dbReference type="Proteomes" id="UP001139971"/>
    </source>
</evidence>
<comment type="caution">
    <text evidence="3">The sequence shown here is derived from an EMBL/GenBank/DDBJ whole genome shotgun (WGS) entry which is preliminary data.</text>
</comment>
<dbReference type="EMBL" id="JAOVZO020000020">
    <property type="protein sequence ID" value="MDC8015623.1"/>
    <property type="molecule type" value="Genomic_DNA"/>
</dbReference>
<evidence type="ECO:0000256" key="1">
    <source>
        <dbReference type="SAM" id="MobiDB-lite"/>
    </source>
</evidence>
<feature type="chain" id="PRO_5040767563" evidence="2">
    <location>
        <begin position="20"/>
        <end position="138"/>
    </location>
</feature>
<accession>A0A9X3YRD7</accession>
<gene>
    <name evidence="3" type="ORF">OD750_024110</name>
</gene>
<evidence type="ECO:0000313" key="3">
    <source>
        <dbReference type="EMBL" id="MDC8015623.1"/>
    </source>
</evidence>
<dbReference type="Proteomes" id="UP001139971">
    <property type="component" value="Unassembled WGS sequence"/>
</dbReference>
<name>A0A9X3YRD7_9GAMM</name>
<proteinExistence type="predicted"/>
<feature type="signal peptide" evidence="2">
    <location>
        <begin position="1"/>
        <end position="19"/>
    </location>
</feature>
<keyword evidence="2" id="KW-0732">Signal</keyword>
<keyword evidence="4" id="KW-1185">Reference proteome</keyword>